<evidence type="ECO:0000256" key="2">
    <source>
        <dbReference type="ARBA" id="ARBA00007251"/>
    </source>
</evidence>
<dbReference type="GO" id="GO:0003743">
    <property type="term" value="F:translation initiation factor activity"/>
    <property type="evidence" value="ECO:0007669"/>
    <property type="project" value="UniProtKB-KW"/>
</dbReference>
<keyword evidence="4" id="KW-0396">Initiation factor</keyword>
<comment type="subunit">
    <text evidence="8">Component of the translation initiation factor 2B (eIF2B) complex which is a heterodecamer of two sets of five different subunits: alpha, beta, gamma, delta and epsilon. Subunits alpha, beta and delta comprise a regulatory subcomplex and subunits epsilon and gamma comprise a catalytic subcomplex. Within the complex, the hexameric regulatory complex resides at the center, with the two heterodimeric catalytic subcomplexes bound on opposite sides.</text>
</comment>
<dbReference type="GeneID" id="75911277"/>
<keyword evidence="3" id="KW-0963">Cytoplasm</keyword>
<reference evidence="11" key="1">
    <citation type="submission" date="2021-06" db="EMBL/GenBank/DDBJ databases">
        <authorList>
            <consortium name="DOE Joint Genome Institute"/>
            <person name="Mondo S.J."/>
            <person name="Amses K.R."/>
            <person name="Simmons D.R."/>
            <person name="Longcore J.E."/>
            <person name="Seto K."/>
            <person name="Alves G.H."/>
            <person name="Bonds A.E."/>
            <person name="Quandt C.A."/>
            <person name="Davis W.J."/>
            <person name="Chang Y."/>
            <person name="Letcher P.M."/>
            <person name="Powell M.J."/>
            <person name="Kuo A."/>
            <person name="Labutti K."/>
            <person name="Pangilinan J."/>
            <person name="Andreopoulos W."/>
            <person name="Tritt A."/>
            <person name="Riley R."/>
            <person name="Hundley H."/>
            <person name="Johnson J."/>
            <person name="Lipzen A."/>
            <person name="Barry K."/>
            <person name="Berbee M.L."/>
            <person name="Buchler N.E."/>
            <person name="Grigoriev I.V."/>
            <person name="Spatafora J.W."/>
            <person name="Stajich J.E."/>
            <person name="James T.Y."/>
        </authorList>
    </citation>
    <scope>NUCLEOTIDE SEQUENCE</scope>
    <source>
        <strain evidence="11">AG</strain>
    </source>
</reference>
<dbReference type="InterPro" id="IPR042529">
    <property type="entry name" value="IF_2B-like_C"/>
</dbReference>
<proteinExistence type="inferred from homology"/>
<keyword evidence="5" id="KW-0648">Protein biosynthesis</keyword>
<dbReference type="InterPro" id="IPR000649">
    <property type="entry name" value="IF-2B-related"/>
</dbReference>
<dbReference type="SUPFAM" id="SSF100950">
    <property type="entry name" value="NagB/RpiA/CoA transferase-like"/>
    <property type="match status" value="1"/>
</dbReference>
<dbReference type="AlphaFoldDB" id="A0AAD5EHX7"/>
<feature type="compositionally biased region" description="Basic and acidic residues" evidence="10">
    <location>
        <begin position="62"/>
        <end position="87"/>
    </location>
</feature>
<dbReference type="Pfam" id="PF01008">
    <property type="entry name" value="IF-2B"/>
    <property type="match status" value="1"/>
</dbReference>
<organism evidence="11 12">
    <name type="scientific">Umbelopsis ramanniana AG</name>
    <dbReference type="NCBI Taxonomy" id="1314678"/>
    <lineage>
        <taxon>Eukaryota</taxon>
        <taxon>Fungi</taxon>
        <taxon>Fungi incertae sedis</taxon>
        <taxon>Mucoromycota</taxon>
        <taxon>Mucoromycotina</taxon>
        <taxon>Umbelopsidomycetes</taxon>
        <taxon>Umbelopsidales</taxon>
        <taxon>Umbelopsidaceae</taxon>
        <taxon>Umbelopsis</taxon>
    </lineage>
</organism>
<comment type="subcellular location">
    <subcellularLocation>
        <location evidence="1">Cytoplasm</location>
        <location evidence="1">Cytosol</location>
    </subcellularLocation>
</comment>
<dbReference type="Gene3D" id="3.40.50.10470">
    <property type="entry name" value="Translation initiation factor eif-2b, domain 2"/>
    <property type="match status" value="1"/>
</dbReference>
<dbReference type="PANTHER" id="PTHR10233:SF14">
    <property type="entry name" value="TRANSLATION INITIATION FACTOR EIF-2B SUBUNIT DELTA"/>
    <property type="match status" value="1"/>
</dbReference>
<comment type="similarity">
    <text evidence="2 9">Belongs to the eIF-2B alpha/beta/delta subunits family.</text>
</comment>
<dbReference type="EMBL" id="MU620895">
    <property type="protein sequence ID" value="KAI8583747.1"/>
    <property type="molecule type" value="Genomic_DNA"/>
</dbReference>
<evidence type="ECO:0000256" key="5">
    <source>
        <dbReference type="ARBA" id="ARBA00022917"/>
    </source>
</evidence>
<reference evidence="11" key="2">
    <citation type="journal article" date="2022" name="Proc. Natl. Acad. Sci. U.S.A.">
        <title>Diploid-dominant life cycles characterize the early evolution of Fungi.</title>
        <authorList>
            <person name="Amses K.R."/>
            <person name="Simmons D.R."/>
            <person name="Longcore J.E."/>
            <person name="Mondo S.J."/>
            <person name="Seto K."/>
            <person name="Jeronimo G.H."/>
            <person name="Bonds A.E."/>
            <person name="Quandt C.A."/>
            <person name="Davis W.J."/>
            <person name="Chang Y."/>
            <person name="Federici B.A."/>
            <person name="Kuo A."/>
            <person name="LaButti K."/>
            <person name="Pangilinan J."/>
            <person name="Andreopoulos W."/>
            <person name="Tritt A."/>
            <person name="Riley R."/>
            <person name="Hundley H."/>
            <person name="Johnson J."/>
            <person name="Lipzen A."/>
            <person name="Barry K."/>
            <person name="Lang B.F."/>
            <person name="Cuomo C.A."/>
            <person name="Buchler N.E."/>
            <person name="Grigoriev I.V."/>
            <person name="Spatafora J.W."/>
            <person name="Stajich J.E."/>
            <person name="James T.Y."/>
        </authorList>
    </citation>
    <scope>NUCLEOTIDE SEQUENCE</scope>
    <source>
        <strain evidence="11">AG</strain>
    </source>
</reference>
<evidence type="ECO:0000256" key="10">
    <source>
        <dbReference type="SAM" id="MobiDB-lite"/>
    </source>
</evidence>
<evidence type="ECO:0000313" key="11">
    <source>
        <dbReference type="EMBL" id="KAI8583747.1"/>
    </source>
</evidence>
<evidence type="ECO:0000256" key="8">
    <source>
        <dbReference type="ARBA" id="ARBA00046432"/>
    </source>
</evidence>
<comment type="caution">
    <text evidence="11">The sequence shown here is derived from an EMBL/GenBank/DDBJ whole genome shotgun (WGS) entry which is preliminary data.</text>
</comment>
<feature type="compositionally biased region" description="Polar residues" evidence="10">
    <location>
        <begin position="1"/>
        <end position="22"/>
    </location>
</feature>
<protein>
    <recommendedName>
        <fullName evidence="6">Translation initiation factor eIF2B subunit delta</fullName>
    </recommendedName>
    <alternativeName>
        <fullName evidence="7">eIF2B GDP-GTP exchange factor subunit delta</fullName>
    </alternativeName>
</protein>
<dbReference type="RefSeq" id="XP_051448751.1">
    <property type="nucleotide sequence ID" value="XM_051585929.1"/>
</dbReference>
<feature type="region of interest" description="Disordered" evidence="10">
    <location>
        <begin position="1"/>
        <end position="159"/>
    </location>
</feature>
<evidence type="ECO:0000313" key="12">
    <source>
        <dbReference type="Proteomes" id="UP001206595"/>
    </source>
</evidence>
<evidence type="ECO:0000256" key="6">
    <source>
        <dbReference type="ARBA" id="ARBA00044147"/>
    </source>
</evidence>
<evidence type="ECO:0000256" key="3">
    <source>
        <dbReference type="ARBA" id="ARBA00022490"/>
    </source>
</evidence>
<gene>
    <name evidence="11" type="ORF">K450DRAFT_222614</name>
</gene>
<dbReference type="InterPro" id="IPR037171">
    <property type="entry name" value="NagB/RpiA_transferase-like"/>
</dbReference>
<feature type="compositionally biased region" description="Basic residues" evidence="10">
    <location>
        <begin position="27"/>
        <end position="37"/>
    </location>
</feature>
<name>A0AAD5EHX7_UMBRA</name>
<evidence type="ECO:0000256" key="9">
    <source>
        <dbReference type="RuleBase" id="RU003814"/>
    </source>
</evidence>
<keyword evidence="12" id="KW-1185">Reference proteome</keyword>
<dbReference type="Proteomes" id="UP001206595">
    <property type="component" value="Unassembled WGS sequence"/>
</dbReference>
<accession>A0AAD5EHX7</accession>
<evidence type="ECO:0000256" key="1">
    <source>
        <dbReference type="ARBA" id="ARBA00004514"/>
    </source>
</evidence>
<evidence type="ECO:0000256" key="4">
    <source>
        <dbReference type="ARBA" id="ARBA00022540"/>
    </source>
</evidence>
<evidence type="ECO:0000256" key="7">
    <source>
        <dbReference type="ARBA" id="ARBA00044356"/>
    </source>
</evidence>
<sequence>MSTSNQSHEMSQHGSKASASTSEGKRKNQKTSRKAVYKRYNTLGQSSGSPALGHPQSGARKSLKDMTKAERRALQEQKVLEKQDRKAAGLPSSAKKASEQEAHRKVASPKIGSTANTPQSPAPDAEKQAKKQQKRLNEVPWLSHLDPPKKPNTASNTNKDLHPAVLALGLRFAEHKMVGSNARCVAMLMTFAKIIQDHKPPSDASFSRHIQKYLDPHIAYLLSVRPMSLSMRECIRWLKKEISEIVEEDPPLTDESARNRLVERIEYFIKERITVADRLIVENGMQKIQNGDVILTYAKSSVVEALLLEAKRSGYEFRVVVVDSRPMFEGKHLLRRLVSAGIDCTYVLLSSIYVVLKDVTKVILGAHALLNNGAVYSRIGTAMVAMAASDKQIPVMVCCETYKFVNRTQVDSLVLNEMGNPDELVVKKSNDENSSNSLTNWRDVPNLRLLNLHYDVTPSKHITLVVTEVGLIPCTSAPVIWREYNEEFRKGVQAK</sequence>
<dbReference type="GO" id="GO:0005829">
    <property type="term" value="C:cytosol"/>
    <property type="evidence" value="ECO:0007669"/>
    <property type="project" value="UniProtKB-SubCell"/>
</dbReference>
<dbReference type="PANTHER" id="PTHR10233">
    <property type="entry name" value="TRANSLATION INITIATION FACTOR EIF-2B"/>
    <property type="match status" value="1"/>
</dbReference>